<accession>A0AAW0KTV8</accession>
<organism evidence="6 7">
    <name type="scientific">Quercus suber</name>
    <name type="common">Cork oak</name>
    <dbReference type="NCBI Taxonomy" id="58331"/>
    <lineage>
        <taxon>Eukaryota</taxon>
        <taxon>Viridiplantae</taxon>
        <taxon>Streptophyta</taxon>
        <taxon>Embryophyta</taxon>
        <taxon>Tracheophyta</taxon>
        <taxon>Spermatophyta</taxon>
        <taxon>Magnoliopsida</taxon>
        <taxon>eudicotyledons</taxon>
        <taxon>Gunneridae</taxon>
        <taxon>Pentapetalae</taxon>
        <taxon>rosids</taxon>
        <taxon>fabids</taxon>
        <taxon>Fagales</taxon>
        <taxon>Fagaceae</taxon>
        <taxon>Quercus</taxon>
    </lineage>
</organism>
<evidence type="ECO:0000256" key="5">
    <source>
        <dbReference type="SAM" id="Phobius"/>
    </source>
</evidence>
<sequence length="242" mass="27242">MLVGRGASIEHWLLHEVLRQRFPQQETGNGNSKDTTIVIAVSVVSSVILLVVGVAIGFYIWKHRYIQKKRRGSNDAEKLVKTLNDSSLNFKYSTLEKATGSFDDANKLGQGGFGTVYKFSLSQGVLPDGREIATWKHFQSGTVEQLYDPNLMLHNHYNNEILRVLHIGLLCTQEIQSLRPAMSKALQMLTNKDYELPAPTNPPFIDERTMELTDMCEDPCYPLRTGYSTSIATISEISFCPR</sequence>
<name>A0AAW0KTV8_QUESU</name>
<gene>
    <name evidence="6" type="primary">CRK2_1</name>
    <name evidence="6" type="ORF">CFP56_014855</name>
</gene>
<feature type="transmembrane region" description="Helical" evidence="5">
    <location>
        <begin position="37"/>
        <end position="61"/>
    </location>
</feature>
<dbReference type="PANTHER" id="PTHR47973">
    <property type="entry name" value="CYSTEINE-RICH RECEPTOR-LIKE PROTEIN KINASE 3"/>
    <property type="match status" value="1"/>
</dbReference>
<keyword evidence="5" id="KW-1133">Transmembrane helix</keyword>
<proteinExistence type="predicted"/>
<evidence type="ECO:0000256" key="3">
    <source>
        <dbReference type="ARBA" id="ARBA00022777"/>
    </source>
</evidence>
<evidence type="ECO:0000256" key="1">
    <source>
        <dbReference type="ARBA" id="ARBA00022679"/>
    </source>
</evidence>
<dbReference type="GO" id="GO:0005524">
    <property type="term" value="F:ATP binding"/>
    <property type="evidence" value="ECO:0007669"/>
    <property type="project" value="UniProtKB-KW"/>
</dbReference>
<dbReference type="EMBL" id="PKMF04000233">
    <property type="protein sequence ID" value="KAK7841796.1"/>
    <property type="molecule type" value="Genomic_DNA"/>
</dbReference>
<comment type="caution">
    <text evidence="6">The sequence shown here is derived from an EMBL/GenBank/DDBJ whole genome shotgun (WGS) entry which is preliminary data.</text>
</comment>
<reference evidence="6 7" key="1">
    <citation type="journal article" date="2018" name="Sci. Data">
        <title>The draft genome sequence of cork oak.</title>
        <authorList>
            <person name="Ramos A.M."/>
            <person name="Usie A."/>
            <person name="Barbosa P."/>
            <person name="Barros P.M."/>
            <person name="Capote T."/>
            <person name="Chaves I."/>
            <person name="Simoes F."/>
            <person name="Abreu I."/>
            <person name="Carrasquinho I."/>
            <person name="Faro C."/>
            <person name="Guimaraes J.B."/>
            <person name="Mendonca D."/>
            <person name="Nobrega F."/>
            <person name="Rodrigues L."/>
            <person name="Saibo N.J.M."/>
            <person name="Varela M.C."/>
            <person name="Egas C."/>
            <person name="Matos J."/>
            <person name="Miguel C.M."/>
            <person name="Oliveira M.M."/>
            <person name="Ricardo C.P."/>
            <person name="Goncalves S."/>
        </authorList>
    </citation>
    <scope>NUCLEOTIDE SEQUENCE [LARGE SCALE GENOMIC DNA]</scope>
    <source>
        <strain evidence="7">cv. HL8</strain>
    </source>
</reference>
<dbReference type="Gene3D" id="3.30.200.20">
    <property type="entry name" value="Phosphorylase Kinase, domain 1"/>
    <property type="match status" value="1"/>
</dbReference>
<evidence type="ECO:0000313" key="6">
    <source>
        <dbReference type="EMBL" id="KAK7841796.1"/>
    </source>
</evidence>
<dbReference type="Proteomes" id="UP000237347">
    <property type="component" value="Unassembled WGS sequence"/>
</dbReference>
<keyword evidence="5" id="KW-0812">Transmembrane</keyword>
<dbReference type="AlphaFoldDB" id="A0AAW0KTV8"/>
<dbReference type="InterPro" id="IPR011009">
    <property type="entry name" value="Kinase-like_dom_sf"/>
</dbReference>
<keyword evidence="3" id="KW-0418">Kinase</keyword>
<dbReference type="InterPro" id="IPR052059">
    <property type="entry name" value="CR_Ser/Thr_kinase"/>
</dbReference>
<evidence type="ECO:0000256" key="4">
    <source>
        <dbReference type="ARBA" id="ARBA00022840"/>
    </source>
</evidence>
<dbReference type="SUPFAM" id="SSF56112">
    <property type="entry name" value="Protein kinase-like (PK-like)"/>
    <property type="match status" value="1"/>
</dbReference>
<keyword evidence="2" id="KW-0547">Nucleotide-binding</keyword>
<keyword evidence="4" id="KW-0067">ATP-binding</keyword>
<dbReference type="GO" id="GO:0016301">
    <property type="term" value="F:kinase activity"/>
    <property type="evidence" value="ECO:0007669"/>
    <property type="project" value="UniProtKB-KW"/>
</dbReference>
<evidence type="ECO:0000256" key="2">
    <source>
        <dbReference type="ARBA" id="ARBA00022741"/>
    </source>
</evidence>
<keyword evidence="5" id="KW-0472">Membrane</keyword>
<protein>
    <submittedName>
        <fullName evidence="6">Cysteine-rich receptor-like protein kinase 2</fullName>
    </submittedName>
</protein>
<evidence type="ECO:0000313" key="7">
    <source>
        <dbReference type="Proteomes" id="UP000237347"/>
    </source>
</evidence>
<keyword evidence="1" id="KW-0808">Transferase</keyword>
<keyword evidence="7" id="KW-1185">Reference proteome</keyword>